<feature type="compositionally biased region" description="Gly residues" evidence="1">
    <location>
        <begin position="279"/>
        <end position="294"/>
    </location>
</feature>
<reference evidence="2 3" key="1">
    <citation type="journal article" date="2024" name="Microbiol. Resour. Announc.">
        <title>Genome annotations for the ascomycete fungi Trichoderma harzianum, Trichoderma aggressivum, and Purpureocillium lilacinum.</title>
        <authorList>
            <person name="Beijen E.P.W."/>
            <person name="Ohm R.A."/>
        </authorList>
    </citation>
    <scope>NUCLEOTIDE SEQUENCE [LARGE SCALE GENOMIC DNA]</scope>
    <source>
        <strain evidence="2 3">CBS 150709</strain>
    </source>
</reference>
<dbReference type="EMBL" id="JAWRVI010000004">
    <property type="protein sequence ID" value="KAK4094116.1"/>
    <property type="molecule type" value="Genomic_DNA"/>
</dbReference>
<accession>A0ABR0CDJ8</accession>
<proteinExistence type="predicted"/>
<protein>
    <submittedName>
        <fullName evidence="2">Uncharacterized protein</fullName>
    </submittedName>
</protein>
<comment type="caution">
    <text evidence="2">The sequence shown here is derived from an EMBL/GenBank/DDBJ whole genome shotgun (WGS) entry which is preliminary data.</text>
</comment>
<feature type="region of interest" description="Disordered" evidence="1">
    <location>
        <begin position="1"/>
        <end position="90"/>
    </location>
</feature>
<feature type="compositionally biased region" description="Low complexity" evidence="1">
    <location>
        <begin position="258"/>
        <end position="274"/>
    </location>
</feature>
<evidence type="ECO:0000313" key="2">
    <source>
        <dbReference type="EMBL" id="KAK4094116.1"/>
    </source>
</evidence>
<organism evidence="2 3">
    <name type="scientific">Purpureocillium lilacinum</name>
    <name type="common">Paecilomyces lilacinus</name>
    <dbReference type="NCBI Taxonomy" id="33203"/>
    <lineage>
        <taxon>Eukaryota</taxon>
        <taxon>Fungi</taxon>
        <taxon>Dikarya</taxon>
        <taxon>Ascomycota</taxon>
        <taxon>Pezizomycotina</taxon>
        <taxon>Sordariomycetes</taxon>
        <taxon>Hypocreomycetidae</taxon>
        <taxon>Hypocreales</taxon>
        <taxon>Ophiocordycipitaceae</taxon>
        <taxon>Purpureocillium</taxon>
    </lineage>
</organism>
<feature type="compositionally biased region" description="Pro residues" evidence="1">
    <location>
        <begin position="41"/>
        <end position="59"/>
    </location>
</feature>
<dbReference type="Proteomes" id="UP001287286">
    <property type="component" value="Unassembled WGS sequence"/>
</dbReference>
<evidence type="ECO:0000256" key="1">
    <source>
        <dbReference type="SAM" id="MobiDB-lite"/>
    </source>
</evidence>
<gene>
    <name evidence="2" type="ORF">Purlil1_1607</name>
</gene>
<keyword evidence="3" id="KW-1185">Reference proteome</keyword>
<evidence type="ECO:0000313" key="3">
    <source>
        <dbReference type="Proteomes" id="UP001287286"/>
    </source>
</evidence>
<feature type="region of interest" description="Disordered" evidence="1">
    <location>
        <begin position="258"/>
        <end position="295"/>
    </location>
</feature>
<sequence length="313" mass="33565">MSGGRWRLSLHRGSVPPGITNSTWPSGYIQIPSGTATDQTPGPPHGCPHWGPPHSPPPSSASGLQSAGRLRGQADGQRVGTDCGKTGGMEPLPMQVFPIFPSRSQSRPEFQVSTFSAVASIVHFVSALPCLAAHSSPDSRAGPRAHTLRLAVGRWLRPGAWGPHTAMRLSFAEEVWHVVHGTGRPAKAWDDGVERWRPGLPWSSSSQRWHLGARPTMLPGHAPKKQNIHDIGQPVRGLRDRSPRCWTVGSMGENYARHAAAGRTQQRQRQRQPAPNTGKPGGQGRAAASGGGGLAWQFVPETHLATQVTPLGR</sequence>
<name>A0ABR0CDJ8_PURLI</name>